<dbReference type="PANTHER" id="PTHR43738">
    <property type="entry name" value="ABC TRANSPORTER, MEMBRANE PROTEIN"/>
    <property type="match status" value="1"/>
</dbReference>
<gene>
    <name evidence="9" type="primary">ytrF_1</name>
    <name evidence="9" type="ORF">Spa11_02470</name>
</gene>
<dbReference type="InterPro" id="IPR051125">
    <property type="entry name" value="ABC-4/HrtB_transporter"/>
</dbReference>
<keyword evidence="3 6" id="KW-0812">Transmembrane</keyword>
<keyword evidence="2" id="KW-1003">Cell membrane</keyword>
<accession>A0A518K2R2</accession>
<evidence type="ECO:0000313" key="10">
    <source>
        <dbReference type="Proteomes" id="UP000316426"/>
    </source>
</evidence>
<evidence type="ECO:0000256" key="4">
    <source>
        <dbReference type="ARBA" id="ARBA00022989"/>
    </source>
</evidence>
<evidence type="ECO:0000256" key="6">
    <source>
        <dbReference type="SAM" id="Phobius"/>
    </source>
</evidence>
<dbReference type="Pfam" id="PF02687">
    <property type="entry name" value="FtsX"/>
    <property type="match status" value="1"/>
</dbReference>
<evidence type="ECO:0000256" key="5">
    <source>
        <dbReference type="ARBA" id="ARBA00023136"/>
    </source>
</evidence>
<dbReference type="EMBL" id="CP036349">
    <property type="protein sequence ID" value="QDV72077.1"/>
    <property type="molecule type" value="Genomic_DNA"/>
</dbReference>
<evidence type="ECO:0000256" key="3">
    <source>
        <dbReference type="ARBA" id="ARBA00022692"/>
    </source>
</evidence>
<evidence type="ECO:0000259" key="8">
    <source>
        <dbReference type="Pfam" id="PF12704"/>
    </source>
</evidence>
<feature type="domain" description="MacB-like periplasmic core" evidence="8">
    <location>
        <begin position="18"/>
        <end position="225"/>
    </location>
</feature>
<evidence type="ECO:0000313" key="9">
    <source>
        <dbReference type="EMBL" id="QDV72077.1"/>
    </source>
</evidence>
<feature type="transmembrane region" description="Helical" evidence="6">
    <location>
        <begin position="427"/>
        <end position="460"/>
    </location>
</feature>
<organism evidence="9 10">
    <name type="scientific">Botrimarina mediterranea</name>
    <dbReference type="NCBI Taxonomy" id="2528022"/>
    <lineage>
        <taxon>Bacteria</taxon>
        <taxon>Pseudomonadati</taxon>
        <taxon>Planctomycetota</taxon>
        <taxon>Planctomycetia</taxon>
        <taxon>Pirellulales</taxon>
        <taxon>Lacipirellulaceae</taxon>
        <taxon>Botrimarina</taxon>
    </lineage>
</organism>
<feature type="transmembrane region" description="Helical" evidence="6">
    <location>
        <begin position="20"/>
        <end position="41"/>
    </location>
</feature>
<dbReference type="RefSeq" id="WP_145105707.1">
    <property type="nucleotide sequence ID" value="NZ_CP036349.1"/>
</dbReference>
<keyword evidence="4 6" id="KW-1133">Transmembrane helix</keyword>
<comment type="subcellular location">
    <subcellularLocation>
        <location evidence="1">Cell membrane</location>
        <topology evidence="1">Multi-pass membrane protein</topology>
    </subcellularLocation>
</comment>
<evidence type="ECO:0000256" key="2">
    <source>
        <dbReference type="ARBA" id="ARBA00022475"/>
    </source>
</evidence>
<keyword evidence="10" id="KW-1185">Reference proteome</keyword>
<reference evidence="9 10" key="1">
    <citation type="submission" date="2019-02" db="EMBL/GenBank/DDBJ databases">
        <title>Deep-cultivation of Planctomycetes and their phenomic and genomic characterization uncovers novel biology.</title>
        <authorList>
            <person name="Wiegand S."/>
            <person name="Jogler M."/>
            <person name="Boedeker C."/>
            <person name="Pinto D."/>
            <person name="Vollmers J."/>
            <person name="Rivas-Marin E."/>
            <person name="Kohn T."/>
            <person name="Peeters S.H."/>
            <person name="Heuer A."/>
            <person name="Rast P."/>
            <person name="Oberbeckmann S."/>
            <person name="Bunk B."/>
            <person name="Jeske O."/>
            <person name="Meyerdierks A."/>
            <person name="Storesund J.E."/>
            <person name="Kallscheuer N."/>
            <person name="Luecker S."/>
            <person name="Lage O.M."/>
            <person name="Pohl T."/>
            <person name="Merkel B.J."/>
            <person name="Hornburger P."/>
            <person name="Mueller R.-W."/>
            <person name="Bruemmer F."/>
            <person name="Labrenz M."/>
            <person name="Spormann A.M."/>
            <person name="Op den Camp H."/>
            <person name="Overmann J."/>
            <person name="Amann R."/>
            <person name="Jetten M.S.M."/>
            <person name="Mascher T."/>
            <person name="Medema M.H."/>
            <person name="Devos D.P."/>
            <person name="Kaster A.-K."/>
            <person name="Ovreas L."/>
            <person name="Rohde M."/>
            <person name="Galperin M.Y."/>
            <person name="Jogler C."/>
        </authorList>
    </citation>
    <scope>NUCLEOTIDE SEQUENCE [LARGE SCALE GENOMIC DNA]</scope>
    <source>
        <strain evidence="9 10">Spa11</strain>
    </source>
</reference>
<evidence type="ECO:0000256" key="1">
    <source>
        <dbReference type="ARBA" id="ARBA00004651"/>
    </source>
</evidence>
<feature type="transmembrane region" description="Helical" evidence="6">
    <location>
        <begin position="480"/>
        <end position="501"/>
    </location>
</feature>
<dbReference type="InterPro" id="IPR003838">
    <property type="entry name" value="ABC3_permease_C"/>
</dbReference>
<protein>
    <submittedName>
        <fullName evidence="9">ABC transporter permease YtrF</fullName>
    </submittedName>
</protein>
<feature type="domain" description="ABC3 transporter permease C-terminal" evidence="7">
    <location>
        <begin position="386"/>
        <end position="502"/>
    </location>
</feature>
<dbReference type="Proteomes" id="UP000316426">
    <property type="component" value="Chromosome"/>
</dbReference>
<evidence type="ECO:0000259" key="7">
    <source>
        <dbReference type="Pfam" id="PF02687"/>
    </source>
</evidence>
<dbReference type="InterPro" id="IPR025857">
    <property type="entry name" value="MacB_PCD"/>
</dbReference>
<dbReference type="AlphaFoldDB" id="A0A518K2R2"/>
<dbReference type="GO" id="GO:0005886">
    <property type="term" value="C:plasma membrane"/>
    <property type="evidence" value="ECO:0007669"/>
    <property type="project" value="UniProtKB-SubCell"/>
</dbReference>
<sequence>MSLWRIAWKNMQQRGLASSLTVLSMALGVAVMVGVIVIHAVTVKQFTAYAGGYQLIVGGKGGDLDLVLSTVYHLGESRYTLPYSFYREFIDGKYADLTIAAIPYCMGDSFDPRPQEDGPSGELFRVVATTPDLFDKLEYGVNRDGTPRKYQFQEGGRNFRSDHAFEAVLGSVVAAKSGVKVGETIHPTHGISGRGDTHDAFLVTGILEPTGTANDRAVFVNIEGFYLLEGHALSAKTRKTELPPLVLGSDAAARVGKQKDDTLRVGDANYEVVATLAETGTNVDEIAYAPLDGFELPEKNVEDAEASTAIPAQLYDNDDNLITPLPEPQREVSSILILSDDQMGPTILTTQINKDQNVSAQAIAPIRTVSNLLEKIIGPVQIVLLVLTVLIVVVASISILVSIYNSMSERSHDIAVMRALGASRSSVMLIVLSESILLSLAGGVLGIVLGHALIAAAAPYIETQAGIQLAFWEFDPWEVAVIPALVVLATLAGLLPAISAYRTDVARSLG</sequence>
<feature type="transmembrane region" description="Helical" evidence="6">
    <location>
        <begin position="382"/>
        <end position="406"/>
    </location>
</feature>
<proteinExistence type="predicted"/>
<dbReference type="Pfam" id="PF12704">
    <property type="entry name" value="MacB_PCD"/>
    <property type="match status" value="1"/>
</dbReference>
<dbReference type="PANTHER" id="PTHR43738:SF2">
    <property type="entry name" value="ABC TRANSPORTER PERMEASE"/>
    <property type="match status" value="1"/>
</dbReference>
<keyword evidence="5 6" id="KW-0472">Membrane</keyword>
<name>A0A518K2R2_9BACT</name>
<dbReference type="KEGG" id="bmei:Spa11_02470"/>